<sequence length="82" mass="10011">MITQFENFDGIKYISKLRTPSRHSIFDELSLTVVELIRDTIYDSNISLHDKSLNFVRFIDSSKQKYPHRHRYVFRYWYISYA</sequence>
<name>A0A4S2KGI6_9HYME</name>
<evidence type="ECO:0000313" key="1">
    <source>
        <dbReference type="EMBL" id="TGZ46959.1"/>
    </source>
</evidence>
<organism evidence="1 2">
    <name type="scientific">Temnothorax longispinosus</name>
    <dbReference type="NCBI Taxonomy" id="300112"/>
    <lineage>
        <taxon>Eukaryota</taxon>
        <taxon>Metazoa</taxon>
        <taxon>Ecdysozoa</taxon>
        <taxon>Arthropoda</taxon>
        <taxon>Hexapoda</taxon>
        <taxon>Insecta</taxon>
        <taxon>Pterygota</taxon>
        <taxon>Neoptera</taxon>
        <taxon>Endopterygota</taxon>
        <taxon>Hymenoptera</taxon>
        <taxon>Apocrita</taxon>
        <taxon>Aculeata</taxon>
        <taxon>Formicoidea</taxon>
        <taxon>Formicidae</taxon>
        <taxon>Myrmicinae</taxon>
        <taxon>Temnothorax</taxon>
    </lineage>
</organism>
<accession>A0A4S2KGI6</accession>
<comment type="caution">
    <text evidence="1">The sequence shown here is derived from an EMBL/GenBank/DDBJ whole genome shotgun (WGS) entry which is preliminary data.</text>
</comment>
<dbReference type="Proteomes" id="UP000310200">
    <property type="component" value="Unassembled WGS sequence"/>
</dbReference>
<keyword evidence="2" id="KW-1185">Reference proteome</keyword>
<reference evidence="1 2" key="1">
    <citation type="journal article" date="2019" name="Philos. Trans. R. Soc. Lond., B, Biol. Sci.">
        <title>Ant behaviour and brain gene expression of defending hosts depend on the ecological success of the intruding social parasite.</title>
        <authorList>
            <person name="Kaur R."/>
            <person name="Stoldt M."/>
            <person name="Jongepier E."/>
            <person name="Feldmeyer B."/>
            <person name="Menzel F."/>
            <person name="Bornberg-Bauer E."/>
            <person name="Foitzik S."/>
        </authorList>
    </citation>
    <scope>NUCLEOTIDE SEQUENCE [LARGE SCALE GENOMIC DNA]</scope>
    <source>
        <tissue evidence="1">Whole body</tissue>
    </source>
</reference>
<evidence type="ECO:0000313" key="2">
    <source>
        <dbReference type="Proteomes" id="UP000310200"/>
    </source>
</evidence>
<protein>
    <submittedName>
        <fullName evidence="1">Uncharacterized protein</fullName>
    </submittedName>
</protein>
<gene>
    <name evidence="1" type="ORF">DBV15_04103</name>
</gene>
<dbReference type="EMBL" id="QBLH01002793">
    <property type="protein sequence ID" value="TGZ46959.1"/>
    <property type="molecule type" value="Genomic_DNA"/>
</dbReference>
<dbReference type="AlphaFoldDB" id="A0A4S2KGI6"/>
<proteinExistence type="predicted"/>